<dbReference type="Proteomes" id="UP000503540">
    <property type="component" value="Chromosome"/>
</dbReference>
<organism evidence="1 2">
    <name type="scientific">Nocardia arthritidis</name>
    <dbReference type="NCBI Taxonomy" id="228602"/>
    <lineage>
        <taxon>Bacteria</taxon>
        <taxon>Bacillati</taxon>
        <taxon>Actinomycetota</taxon>
        <taxon>Actinomycetes</taxon>
        <taxon>Mycobacteriales</taxon>
        <taxon>Nocardiaceae</taxon>
        <taxon>Nocardia</taxon>
    </lineage>
</organism>
<name>A0A6G9YJ06_9NOCA</name>
<accession>A0A6G9YJ06</accession>
<evidence type="ECO:0000313" key="2">
    <source>
        <dbReference type="Proteomes" id="UP000503540"/>
    </source>
</evidence>
<dbReference type="AlphaFoldDB" id="A0A6G9YJ06"/>
<dbReference type="EMBL" id="CP046172">
    <property type="protein sequence ID" value="QIS13168.1"/>
    <property type="molecule type" value="Genomic_DNA"/>
</dbReference>
<protein>
    <submittedName>
        <fullName evidence="1">Nitroreductase family deazaflavin-dependent oxidoreductase</fullName>
    </submittedName>
</protein>
<dbReference type="Pfam" id="PF04075">
    <property type="entry name" value="F420H2_quin_red"/>
    <property type="match status" value="1"/>
</dbReference>
<dbReference type="InterPro" id="IPR004378">
    <property type="entry name" value="F420H2_quin_Rdtase"/>
</dbReference>
<gene>
    <name evidence="1" type="ORF">F5544_26570</name>
</gene>
<dbReference type="NCBIfam" id="TIGR00026">
    <property type="entry name" value="hi_GC_TIGR00026"/>
    <property type="match status" value="1"/>
</dbReference>
<evidence type="ECO:0000313" key="1">
    <source>
        <dbReference type="EMBL" id="QIS13168.1"/>
    </source>
</evidence>
<dbReference type="KEGG" id="nah:F5544_26570"/>
<dbReference type="InterPro" id="IPR012349">
    <property type="entry name" value="Split_barrel_FMN-bd"/>
</dbReference>
<keyword evidence="2" id="KW-1185">Reference proteome</keyword>
<proteinExistence type="predicted"/>
<reference evidence="1 2" key="1">
    <citation type="journal article" date="2019" name="ACS Chem. Biol.">
        <title>Identification and Mobilization of a Cryptic Antibiotic Biosynthesis Gene Locus from a Human-Pathogenic Nocardia Isolate.</title>
        <authorList>
            <person name="Herisse M."/>
            <person name="Ishida K."/>
            <person name="Porter J.L."/>
            <person name="Howden B."/>
            <person name="Hertweck C."/>
            <person name="Stinear T.P."/>
            <person name="Pidot S.J."/>
        </authorList>
    </citation>
    <scope>NUCLEOTIDE SEQUENCE [LARGE SCALE GENOMIC DNA]</scope>
    <source>
        <strain evidence="1 2">AUSMDU00012717</strain>
    </source>
</reference>
<sequence>MTLPRALGKFNRYATNQVAGLVAGRAPGFGIVVHRGRKSGRVYRTPVTVFERDGGYRIALTYGTGVDWLKNVLAAGDFELEVRGKVVEMTNPVVHHDPSAGWAPAPVRLVLQTISATDYVQAQPA</sequence>
<dbReference type="RefSeq" id="WP_167475744.1">
    <property type="nucleotide sequence ID" value="NZ_CP046172.1"/>
</dbReference>
<dbReference type="Gene3D" id="2.30.110.10">
    <property type="entry name" value="Electron Transport, Fmn-binding Protein, Chain A"/>
    <property type="match status" value="1"/>
</dbReference>
<dbReference type="GO" id="GO:0016491">
    <property type="term" value="F:oxidoreductase activity"/>
    <property type="evidence" value="ECO:0007669"/>
    <property type="project" value="InterPro"/>
</dbReference>